<evidence type="ECO:0000313" key="21">
    <source>
        <dbReference type="Proteomes" id="UP000327044"/>
    </source>
</evidence>
<dbReference type="PROSITE" id="PS00108">
    <property type="entry name" value="PROTEIN_KINASE_ST"/>
    <property type="match status" value="1"/>
</dbReference>
<keyword evidence="8" id="KW-0418">Kinase</keyword>
<dbReference type="Proteomes" id="UP000327044">
    <property type="component" value="Unassembled WGS sequence"/>
</dbReference>
<evidence type="ECO:0000256" key="17">
    <source>
        <dbReference type="SAM" id="Coils"/>
    </source>
</evidence>
<dbReference type="SUPFAM" id="SSF56112">
    <property type="entry name" value="Protein kinase-like (PK-like)"/>
    <property type="match status" value="1"/>
</dbReference>
<dbReference type="GO" id="GO:0008024">
    <property type="term" value="C:cyclin/CDK positive transcription elongation factor complex"/>
    <property type="evidence" value="ECO:0007669"/>
    <property type="project" value="TreeGrafter"/>
</dbReference>
<dbReference type="PROSITE" id="PS00107">
    <property type="entry name" value="PROTEIN_KINASE_ATP"/>
    <property type="match status" value="1"/>
</dbReference>
<dbReference type="GO" id="GO:0005524">
    <property type="term" value="F:ATP binding"/>
    <property type="evidence" value="ECO:0007669"/>
    <property type="project" value="UniProtKB-UniRule"/>
</dbReference>
<evidence type="ECO:0000256" key="16">
    <source>
        <dbReference type="PROSITE-ProRule" id="PRU10141"/>
    </source>
</evidence>
<dbReference type="PROSITE" id="PS50011">
    <property type="entry name" value="PROTEIN_KINASE_DOM"/>
    <property type="match status" value="1"/>
</dbReference>
<dbReference type="GO" id="GO:0004693">
    <property type="term" value="F:cyclin-dependent protein serine/threonine kinase activity"/>
    <property type="evidence" value="ECO:0007669"/>
    <property type="project" value="UniProtKB-EC"/>
</dbReference>
<dbReference type="FunFam" id="1.10.510.10:FF:000415">
    <property type="entry name" value="CMGC/CDK/CRK7 protein kinase, variant"/>
    <property type="match status" value="1"/>
</dbReference>
<feature type="region of interest" description="Disordered" evidence="18">
    <location>
        <begin position="1"/>
        <end position="65"/>
    </location>
</feature>
<evidence type="ECO:0000256" key="15">
    <source>
        <dbReference type="ARBA" id="ARBA00049280"/>
    </source>
</evidence>
<dbReference type="EMBL" id="VVIM01000008">
    <property type="protein sequence ID" value="KAB0794739.1"/>
    <property type="molecule type" value="Genomic_DNA"/>
</dbReference>
<proteinExistence type="inferred from homology"/>
<dbReference type="InterPro" id="IPR008271">
    <property type="entry name" value="Ser/Thr_kinase_AS"/>
</dbReference>
<dbReference type="Gene3D" id="3.30.200.20">
    <property type="entry name" value="Phosphorylase Kinase, domain 1"/>
    <property type="match status" value="1"/>
</dbReference>
<dbReference type="PANTHER" id="PTHR24056">
    <property type="entry name" value="CELL DIVISION PROTEIN KINASE"/>
    <property type="match status" value="1"/>
</dbReference>
<feature type="domain" description="Protein kinase" evidence="19">
    <location>
        <begin position="745"/>
        <end position="1037"/>
    </location>
</feature>
<feature type="compositionally biased region" description="Polar residues" evidence="18">
    <location>
        <begin position="121"/>
        <end position="130"/>
    </location>
</feature>
<keyword evidence="9 16" id="KW-0067">ATP-binding</keyword>
<dbReference type="GO" id="GO:0008353">
    <property type="term" value="F:RNA polymerase II CTD heptapeptide repeat kinase activity"/>
    <property type="evidence" value="ECO:0007669"/>
    <property type="project" value="UniProtKB-EC"/>
</dbReference>
<feature type="region of interest" description="Disordered" evidence="18">
    <location>
        <begin position="349"/>
        <end position="482"/>
    </location>
</feature>
<dbReference type="FunFam" id="3.30.200.20:FF:000074">
    <property type="entry name" value="cyclin-dependent kinase 12 isoform X2"/>
    <property type="match status" value="1"/>
</dbReference>
<evidence type="ECO:0000256" key="1">
    <source>
        <dbReference type="ARBA" id="ARBA00004123"/>
    </source>
</evidence>
<dbReference type="InterPro" id="IPR017441">
    <property type="entry name" value="Protein_kinase_ATP_BS"/>
</dbReference>
<keyword evidence="21" id="KW-1185">Reference proteome</keyword>
<evidence type="ECO:0000313" key="20">
    <source>
        <dbReference type="EMBL" id="KAB0794739.1"/>
    </source>
</evidence>
<keyword evidence="7 16" id="KW-0547">Nucleotide-binding</keyword>
<evidence type="ECO:0000256" key="3">
    <source>
        <dbReference type="ARBA" id="ARBA00012409"/>
    </source>
</evidence>
<dbReference type="FunCoup" id="A0A5N4ABS2">
    <property type="interactions" value="222"/>
</dbReference>
<dbReference type="SMART" id="SM00220">
    <property type="entry name" value="S_TKc"/>
    <property type="match status" value="1"/>
</dbReference>
<feature type="region of interest" description="Disordered" evidence="18">
    <location>
        <begin position="1134"/>
        <end position="1155"/>
    </location>
</feature>
<name>A0A5N4ABS2_PHOPY</name>
<dbReference type="PANTHER" id="PTHR24056:SF546">
    <property type="entry name" value="CYCLIN-DEPENDENT KINASE 12"/>
    <property type="match status" value="1"/>
</dbReference>
<dbReference type="InParanoid" id="A0A5N4ABS2"/>
<feature type="compositionally biased region" description="Basic and acidic residues" evidence="18">
    <location>
        <begin position="147"/>
        <end position="158"/>
    </location>
</feature>
<evidence type="ECO:0000259" key="19">
    <source>
        <dbReference type="PROSITE" id="PS50011"/>
    </source>
</evidence>
<feature type="compositionally biased region" description="Basic residues" evidence="18">
    <location>
        <begin position="183"/>
        <end position="209"/>
    </location>
</feature>
<dbReference type="Gene3D" id="1.10.510.10">
    <property type="entry name" value="Transferase(Phosphotransferase) domain 1"/>
    <property type="match status" value="1"/>
</dbReference>
<feature type="compositionally biased region" description="Basic residues" evidence="18">
    <location>
        <begin position="439"/>
        <end position="450"/>
    </location>
</feature>
<feature type="compositionally biased region" description="Polar residues" evidence="18">
    <location>
        <begin position="210"/>
        <end position="231"/>
    </location>
</feature>
<feature type="compositionally biased region" description="Pro residues" evidence="18">
    <location>
        <begin position="588"/>
        <end position="604"/>
    </location>
</feature>
<dbReference type="GO" id="GO:0032968">
    <property type="term" value="P:positive regulation of transcription elongation by RNA polymerase II"/>
    <property type="evidence" value="ECO:0007669"/>
    <property type="project" value="TreeGrafter"/>
</dbReference>
<evidence type="ECO:0000256" key="13">
    <source>
        <dbReference type="ARBA" id="ARBA00047811"/>
    </source>
</evidence>
<evidence type="ECO:0000256" key="2">
    <source>
        <dbReference type="ARBA" id="ARBA00006485"/>
    </source>
</evidence>
<gene>
    <name evidence="20" type="ORF">PPYR_11578</name>
</gene>
<protein>
    <recommendedName>
        <fullName evidence="11">Cyclin-dependent kinase 12</fullName>
        <ecNumber evidence="4">2.7.11.22</ecNumber>
        <ecNumber evidence="3">2.7.11.23</ecNumber>
    </recommendedName>
    <alternativeName>
        <fullName evidence="12">Cell division protein kinase 12</fullName>
    </alternativeName>
</protein>
<dbReference type="InterPro" id="IPR000719">
    <property type="entry name" value="Prot_kinase_dom"/>
</dbReference>
<keyword evidence="5" id="KW-0723">Serine/threonine-protein kinase</keyword>
<feature type="region of interest" description="Disordered" evidence="18">
    <location>
        <begin position="546"/>
        <end position="608"/>
    </location>
</feature>
<organism evidence="20 21">
    <name type="scientific">Photinus pyralis</name>
    <name type="common">Common eastern firefly</name>
    <name type="synonym">Lampyris pyralis</name>
    <dbReference type="NCBI Taxonomy" id="7054"/>
    <lineage>
        <taxon>Eukaryota</taxon>
        <taxon>Metazoa</taxon>
        <taxon>Ecdysozoa</taxon>
        <taxon>Arthropoda</taxon>
        <taxon>Hexapoda</taxon>
        <taxon>Insecta</taxon>
        <taxon>Pterygota</taxon>
        <taxon>Neoptera</taxon>
        <taxon>Endopterygota</taxon>
        <taxon>Coleoptera</taxon>
        <taxon>Polyphaga</taxon>
        <taxon>Elateriformia</taxon>
        <taxon>Elateroidea</taxon>
        <taxon>Lampyridae</taxon>
        <taxon>Lampyrinae</taxon>
        <taxon>Photinus</taxon>
    </lineage>
</organism>
<comment type="caution">
    <text evidence="20">The sequence shown here is derived from an EMBL/GenBank/DDBJ whole genome shotgun (WGS) entry which is preliminary data.</text>
</comment>
<evidence type="ECO:0000256" key="6">
    <source>
        <dbReference type="ARBA" id="ARBA00022679"/>
    </source>
</evidence>
<feature type="binding site" evidence="16">
    <location>
        <position position="774"/>
    </location>
    <ligand>
        <name>ATP</name>
        <dbReference type="ChEBI" id="CHEBI:30616"/>
    </ligand>
</feature>
<evidence type="ECO:0000256" key="18">
    <source>
        <dbReference type="SAM" id="MobiDB-lite"/>
    </source>
</evidence>
<evidence type="ECO:0000256" key="8">
    <source>
        <dbReference type="ARBA" id="ARBA00022777"/>
    </source>
</evidence>
<evidence type="ECO:0000256" key="14">
    <source>
        <dbReference type="ARBA" id="ARBA00048367"/>
    </source>
</evidence>
<dbReference type="EC" id="2.7.11.23" evidence="3"/>
<feature type="region of interest" description="Disordered" evidence="18">
    <location>
        <begin position="630"/>
        <end position="732"/>
    </location>
</feature>
<dbReference type="Pfam" id="PF00069">
    <property type="entry name" value="Pkinase"/>
    <property type="match status" value="1"/>
</dbReference>
<feature type="compositionally biased region" description="Basic residues" evidence="18">
    <location>
        <begin position="407"/>
        <end position="432"/>
    </location>
</feature>
<comment type="catalytic activity">
    <reaction evidence="14">
        <text>L-seryl-[protein] + ATP = O-phospho-L-seryl-[protein] + ADP + H(+)</text>
        <dbReference type="Rhea" id="RHEA:17989"/>
        <dbReference type="Rhea" id="RHEA-COMP:9863"/>
        <dbReference type="Rhea" id="RHEA-COMP:11604"/>
        <dbReference type="ChEBI" id="CHEBI:15378"/>
        <dbReference type="ChEBI" id="CHEBI:29999"/>
        <dbReference type="ChEBI" id="CHEBI:30616"/>
        <dbReference type="ChEBI" id="CHEBI:83421"/>
        <dbReference type="ChEBI" id="CHEBI:456216"/>
        <dbReference type="EC" id="2.7.11.22"/>
    </reaction>
</comment>
<keyword evidence="6" id="KW-0808">Transferase</keyword>
<dbReference type="EC" id="2.7.11.22" evidence="4"/>
<evidence type="ECO:0000256" key="10">
    <source>
        <dbReference type="ARBA" id="ARBA00023242"/>
    </source>
</evidence>
<sequence>MEKSRHGKHSKEKSKRSKKRKFREESSDNHNVVIKTTTKPLVEYSDVSSEDLSGPEAGEIQSGGESVFSYSDDCGLINNSMHRSYYNTNRHSHASRVLEEEYYVGRQVPFSPSRRVMRYDTSINPLSPSSPVERRERQLSASSRSSRSSEVKMRRKVDVSPGGEFRQVVESPAYTSEYDTTEKRKKKKRDRKRKKDKRKKKKKRKHKSRSTSVETVDSDSPTTPPQNLNRKSTPHLDSEPLSDWEPPAVEPRHQSPINVERIVTNECSPVSNDSHIASPEPEEVKMRTPSPKSITPPPRKALKDSMSTRESPHTPPLVLTKSNPIVVSDHKSPSPFTIDVEESFVEYGSKQSLSPVKSSPFRNPSPDYNAYHVPARQSDSPIRKRKKFERDGPNHRRHRKEREMLRDKRRISRSPMRRRVSRSPSWNRHHYTKSPNRTKGMKRHRSRSPRMVRERDYRHSRSPTSRLEKIRSPSPHSIKSSQLKNKITDTSLFAELVKDKQKREMELKKLENLLEQKNDMTTTIIVDDTVDSKDCEPVTVAIDDIPIPSDNNKTETTPVKLDEIVLPNSTTPAPTDRKPLTQNSSSDPPLPTPPSAELPQPTHPVPNSFDKKIALAKRALNMDTNKVKSKNITKLPMPPGINQGDLEVIESPPSRSPSPVPAKAKTPPRKSIVNLPLPPVVPGSEELSGDDENVTTPPRQGANKGTERVRALPKPKIKRPKILKRKGSRTGNVSKDWGERCVDVFEVIVQIGEGTYGQVYKARDFQTHELVALKKVRLENEKEGFPITAVREIKILRQLNHKNIVNLKEIVTDKQDALDFRMDRGSVYLVFEYMDHDLMGLLESGMVDFNEVNNACIMRQLLDGLNYCHKKNFLHRDIKCSNILMNNKGEVKLGDFGLARLCNTEERPYTNKVITLWYRPPELLLGQEHYGPAIDVWSCGCILGELFLKRPLFQANLEAQQLEMISRLCGTPTPAVWPSVIELPNFNLLKPKKIYRRRIREEFIFMPTSALNLLDKMLELDPSKRITAEDALKSMWLKNINPEQMNVPELPTWQDCHELWSKKRKRQLREQQEAVQNLPTSKPPVDIGGSSKIMKMEAYDTAVLSYALATAAGKLKPGLLGIAPTLNPVAAAPAPRAEDVSLTPPRPSDAGSEADDAKQNVMQLLTKIHEALTNKNVIPLHQLIALGANSRQLENQGGNLVDKLQHELKQICKVQPGINYQLDLNEGDDSTIVGSLKTQPVCVALGELLRHYGFNESANLLWSQYF</sequence>
<reference evidence="20 21" key="1">
    <citation type="journal article" date="2018" name="Elife">
        <title>Firefly genomes illuminate parallel origins of bioluminescence in beetles.</title>
        <authorList>
            <person name="Fallon T.R."/>
            <person name="Lower S.E."/>
            <person name="Chang C.H."/>
            <person name="Bessho-Uehara M."/>
            <person name="Martin G.J."/>
            <person name="Bewick A.J."/>
            <person name="Behringer M."/>
            <person name="Debat H.J."/>
            <person name="Wong I."/>
            <person name="Day J.C."/>
            <person name="Suvorov A."/>
            <person name="Silva C.J."/>
            <person name="Stanger-Hall K.F."/>
            <person name="Hall D.W."/>
            <person name="Schmitz R.J."/>
            <person name="Nelson D.R."/>
            <person name="Lewis S.M."/>
            <person name="Shigenobu S."/>
            <person name="Bybee S.M."/>
            <person name="Larracuente A.M."/>
            <person name="Oba Y."/>
            <person name="Weng J.K."/>
        </authorList>
    </citation>
    <scope>NUCLEOTIDE SEQUENCE [LARGE SCALE GENOMIC DNA]</scope>
    <source>
        <strain evidence="20">1611_PpyrPB1</strain>
        <tissue evidence="20">Whole body</tissue>
    </source>
</reference>
<dbReference type="InterPro" id="IPR011009">
    <property type="entry name" value="Kinase-like_dom_sf"/>
</dbReference>
<comment type="similarity">
    <text evidence="2">Belongs to the protein kinase superfamily. CMGC Ser/Thr protein kinase family. CDC2/CDKX subfamily.</text>
</comment>
<evidence type="ECO:0000256" key="12">
    <source>
        <dbReference type="ARBA" id="ARBA00041920"/>
    </source>
</evidence>
<comment type="catalytic activity">
    <reaction evidence="13">
        <text>L-threonyl-[protein] + ATP = O-phospho-L-threonyl-[protein] + ADP + H(+)</text>
        <dbReference type="Rhea" id="RHEA:46608"/>
        <dbReference type="Rhea" id="RHEA-COMP:11060"/>
        <dbReference type="Rhea" id="RHEA-COMP:11605"/>
        <dbReference type="ChEBI" id="CHEBI:15378"/>
        <dbReference type="ChEBI" id="CHEBI:30013"/>
        <dbReference type="ChEBI" id="CHEBI:30616"/>
        <dbReference type="ChEBI" id="CHEBI:61977"/>
        <dbReference type="ChEBI" id="CHEBI:456216"/>
        <dbReference type="EC" id="2.7.11.22"/>
    </reaction>
</comment>
<evidence type="ECO:0000256" key="11">
    <source>
        <dbReference type="ARBA" id="ARBA00040213"/>
    </source>
</evidence>
<comment type="subcellular location">
    <subcellularLocation>
        <location evidence="1">Nucleus</location>
    </subcellularLocation>
</comment>
<accession>A0A5N4ABS2</accession>
<keyword evidence="17" id="KW-0175">Coiled coil</keyword>
<evidence type="ECO:0000256" key="4">
    <source>
        <dbReference type="ARBA" id="ARBA00012425"/>
    </source>
</evidence>
<dbReference type="CDD" id="cd07864">
    <property type="entry name" value="STKc_CDK12"/>
    <property type="match status" value="1"/>
</dbReference>
<dbReference type="GO" id="GO:0030332">
    <property type="term" value="F:cyclin binding"/>
    <property type="evidence" value="ECO:0007669"/>
    <property type="project" value="TreeGrafter"/>
</dbReference>
<dbReference type="OrthoDB" id="28397at2759"/>
<keyword evidence="10" id="KW-0539">Nucleus</keyword>
<feature type="compositionally biased region" description="Polar residues" evidence="18">
    <location>
        <begin position="265"/>
        <end position="275"/>
    </location>
</feature>
<dbReference type="AlphaFoldDB" id="A0A5N4ABS2"/>
<feature type="compositionally biased region" description="Basic and acidic residues" evidence="18">
    <location>
        <begin position="301"/>
        <end position="312"/>
    </location>
</feature>
<feature type="coiled-coil region" evidence="17">
    <location>
        <begin position="493"/>
        <end position="520"/>
    </location>
</feature>
<feature type="compositionally biased region" description="Basic residues" evidence="18">
    <location>
        <begin position="1"/>
        <end position="21"/>
    </location>
</feature>
<feature type="compositionally biased region" description="Polar residues" evidence="18">
    <location>
        <begin position="349"/>
        <end position="362"/>
    </location>
</feature>
<evidence type="ECO:0000256" key="7">
    <source>
        <dbReference type="ARBA" id="ARBA00022741"/>
    </source>
</evidence>
<dbReference type="InterPro" id="IPR050108">
    <property type="entry name" value="CDK"/>
</dbReference>
<evidence type="ECO:0000256" key="9">
    <source>
        <dbReference type="ARBA" id="ARBA00022840"/>
    </source>
</evidence>
<feature type="compositionally biased region" description="Basic residues" evidence="18">
    <location>
        <begin position="711"/>
        <end position="728"/>
    </location>
</feature>
<evidence type="ECO:0000256" key="5">
    <source>
        <dbReference type="ARBA" id="ARBA00022527"/>
    </source>
</evidence>
<comment type="catalytic activity">
    <reaction evidence="15">
        <text>[DNA-directed RNA polymerase] + ATP = phospho-[DNA-directed RNA polymerase] + ADP + H(+)</text>
        <dbReference type="Rhea" id="RHEA:10216"/>
        <dbReference type="Rhea" id="RHEA-COMP:11321"/>
        <dbReference type="Rhea" id="RHEA-COMP:11322"/>
        <dbReference type="ChEBI" id="CHEBI:15378"/>
        <dbReference type="ChEBI" id="CHEBI:30616"/>
        <dbReference type="ChEBI" id="CHEBI:43176"/>
        <dbReference type="ChEBI" id="CHEBI:68546"/>
        <dbReference type="ChEBI" id="CHEBI:456216"/>
        <dbReference type="EC" id="2.7.11.23"/>
    </reaction>
</comment>
<feature type="region of interest" description="Disordered" evidence="18">
    <location>
        <begin position="113"/>
        <end position="332"/>
    </location>
</feature>